<dbReference type="InterPro" id="IPR038606">
    <property type="entry name" value="To_sf"/>
</dbReference>
<organism evidence="1">
    <name type="scientific">Triatoma infestans</name>
    <name type="common">Assassin bug</name>
    <dbReference type="NCBI Taxonomy" id="30076"/>
    <lineage>
        <taxon>Eukaryota</taxon>
        <taxon>Metazoa</taxon>
        <taxon>Ecdysozoa</taxon>
        <taxon>Arthropoda</taxon>
        <taxon>Hexapoda</taxon>
        <taxon>Insecta</taxon>
        <taxon>Pterygota</taxon>
        <taxon>Neoptera</taxon>
        <taxon>Paraneoptera</taxon>
        <taxon>Hemiptera</taxon>
        <taxon>Heteroptera</taxon>
        <taxon>Panheteroptera</taxon>
        <taxon>Cimicomorpha</taxon>
        <taxon>Reduviidae</taxon>
        <taxon>Triatominae</taxon>
        <taxon>Triatoma</taxon>
    </lineage>
</organism>
<dbReference type="InterPro" id="IPR010562">
    <property type="entry name" value="Haemolymph_juvenile_hormone-bd"/>
</dbReference>
<dbReference type="GO" id="GO:0005615">
    <property type="term" value="C:extracellular space"/>
    <property type="evidence" value="ECO:0007669"/>
    <property type="project" value="TreeGrafter"/>
</dbReference>
<dbReference type="PANTHER" id="PTHR11008:SF15">
    <property type="entry name" value="CIRCADIAN CLOCK-CONTROLLED PROTEIN"/>
    <property type="match status" value="1"/>
</dbReference>
<reference evidence="1" key="2">
    <citation type="journal article" date="2017" name="J. Med. Entomol.">
        <title>Transcriptome Analysis of the Triatoma infestans (Hemiptera: Reduviidae) Integument.</title>
        <authorList>
            <person name="Calderon-Fernandez G.M."/>
            <person name="Moriconi D.E."/>
            <person name="Dulbecco A.B."/>
            <person name="Juarez M.P."/>
        </authorList>
    </citation>
    <scope>NUCLEOTIDE SEQUENCE</scope>
    <source>
        <strain evidence="1">Int1</strain>
        <tissue evidence="1">Integument</tissue>
    </source>
</reference>
<evidence type="ECO:0000313" key="1">
    <source>
        <dbReference type="EMBL" id="JAS02370.1"/>
    </source>
</evidence>
<dbReference type="PANTHER" id="PTHR11008">
    <property type="entry name" value="PROTEIN TAKEOUT-LIKE PROTEIN"/>
    <property type="match status" value="1"/>
</dbReference>
<protein>
    <submittedName>
        <fullName evidence="1">Circadian clock-controlled</fullName>
    </submittedName>
</protein>
<name>A0A171AQQ3_TRIIF</name>
<sequence length="160" mass="17993">VTMDVIVDDGIIHGLGNATLTNTRLNKKGNKLIIDTLHKKLLISGKQDLSGSFLLYPLTSNGEFHGEVYNIRITYTVHLNSTPAVIEIHLKSVEFIHMELKDNTLGYWGNAGLNKIVNDNWETFYDVIKPHAEGILGEELTKTFSPLLSHYTFDELLPLM</sequence>
<dbReference type="AlphaFoldDB" id="A0A171AQQ3"/>
<proteinExistence type="predicted"/>
<dbReference type="Gene3D" id="3.15.10.30">
    <property type="entry name" value="Haemolymph juvenile hormone binding protein"/>
    <property type="match status" value="1"/>
</dbReference>
<reference evidence="1" key="1">
    <citation type="submission" date="2016-04" db="EMBL/GenBank/DDBJ databases">
        <authorList>
            <person name="Calderon-Fernandez G.M.Sr."/>
        </authorList>
    </citation>
    <scope>NUCLEOTIDE SEQUENCE</scope>
    <source>
        <strain evidence="1">Int1</strain>
        <tissue evidence="1">Integument</tissue>
    </source>
</reference>
<dbReference type="Pfam" id="PF06585">
    <property type="entry name" value="JHBP"/>
    <property type="match status" value="1"/>
</dbReference>
<accession>A0A171AQQ3</accession>
<dbReference type="EMBL" id="GEMB01000768">
    <property type="protein sequence ID" value="JAS02370.1"/>
    <property type="molecule type" value="Transcribed_RNA"/>
</dbReference>
<feature type="non-terminal residue" evidence="1">
    <location>
        <position position="1"/>
    </location>
</feature>